<name>A0A8T0EEE8_ARGBR</name>
<feature type="compositionally biased region" description="Basic and acidic residues" evidence="1">
    <location>
        <begin position="71"/>
        <end position="85"/>
    </location>
</feature>
<reference evidence="2" key="1">
    <citation type="journal article" date="2020" name="bioRxiv">
        <title>Chromosome-level reference genome of the European wasp spider Argiope bruennichi: a resource for studies on range expansion and evolutionary adaptation.</title>
        <authorList>
            <person name="Sheffer M.M."/>
            <person name="Hoppe A."/>
            <person name="Krehenwinkel H."/>
            <person name="Uhl G."/>
            <person name="Kuss A.W."/>
            <person name="Jensen L."/>
            <person name="Jensen C."/>
            <person name="Gillespie R.G."/>
            <person name="Hoff K.J."/>
            <person name="Prost S."/>
        </authorList>
    </citation>
    <scope>NUCLEOTIDE SEQUENCE</scope>
</reference>
<dbReference type="EMBL" id="JABXBU010002228">
    <property type="protein sequence ID" value="KAF8771386.1"/>
    <property type="molecule type" value="Genomic_DNA"/>
</dbReference>
<protein>
    <submittedName>
        <fullName evidence="2">Uncharacterized protein</fullName>
    </submittedName>
</protein>
<organism evidence="2 3">
    <name type="scientific">Argiope bruennichi</name>
    <name type="common">Wasp spider</name>
    <name type="synonym">Aranea bruennichi</name>
    <dbReference type="NCBI Taxonomy" id="94029"/>
    <lineage>
        <taxon>Eukaryota</taxon>
        <taxon>Metazoa</taxon>
        <taxon>Ecdysozoa</taxon>
        <taxon>Arthropoda</taxon>
        <taxon>Chelicerata</taxon>
        <taxon>Arachnida</taxon>
        <taxon>Araneae</taxon>
        <taxon>Araneomorphae</taxon>
        <taxon>Entelegynae</taxon>
        <taxon>Araneoidea</taxon>
        <taxon>Araneidae</taxon>
        <taxon>Argiope</taxon>
    </lineage>
</organism>
<evidence type="ECO:0000313" key="3">
    <source>
        <dbReference type="Proteomes" id="UP000807504"/>
    </source>
</evidence>
<keyword evidence="3" id="KW-1185">Reference proteome</keyword>
<feature type="region of interest" description="Disordered" evidence="1">
    <location>
        <begin position="1"/>
        <end position="21"/>
    </location>
</feature>
<gene>
    <name evidence="2" type="ORF">HNY73_018812</name>
</gene>
<evidence type="ECO:0000313" key="2">
    <source>
        <dbReference type="EMBL" id="KAF8771386.1"/>
    </source>
</evidence>
<feature type="region of interest" description="Disordered" evidence="1">
    <location>
        <begin position="47"/>
        <end position="85"/>
    </location>
</feature>
<dbReference type="Proteomes" id="UP000807504">
    <property type="component" value="Unassembled WGS sequence"/>
</dbReference>
<dbReference type="AlphaFoldDB" id="A0A8T0EEE8"/>
<evidence type="ECO:0000256" key="1">
    <source>
        <dbReference type="SAM" id="MobiDB-lite"/>
    </source>
</evidence>
<accession>A0A8T0EEE8</accession>
<comment type="caution">
    <text evidence="2">The sequence shown here is derived from an EMBL/GenBank/DDBJ whole genome shotgun (WGS) entry which is preliminary data.</text>
</comment>
<sequence>MSIGRRHCPHEHQCIQNDNGTTTKKYFGRCCAARNFHVPLTGSIGKETTPWSSSPPPIADQTFSGLVRKTQRNETEMSKDKMTTI</sequence>
<proteinExistence type="predicted"/>
<reference evidence="2" key="2">
    <citation type="submission" date="2020-06" db="EMBL/GenBank/DDBJ databases">
        <authorList>
            <person name="Sheffer M."/>
        </authorList>
    </citation>
    <scope>NUCLEOTIDE SEQUENCE</scope>
</reference>